<accession>A0A3P8WLI2</accession>
<name>A0A3P8WLI2_CYNSE</name>
<dbReference type="PANTHER" id="PTHR23122">
    <property type="entry name" value="MEMBRANE-ASSOCIATED GUANYLATE KINASE MAGUK"/>
    <property type="match status" value="1"/>
</dbReference>
<dbReference type="InParanoid" id="A0A3P8WLI2"/>
<dbReference type="GeneTree" id="ENSGT00940000156232"/>
<dbReference type="Gene3D" id="3.40.50.300">
    <property type="entry name" value="P-loop containing nucleotide triphosphate hydrolases"/>
    <property type="match status" value="2"/>
</dbReference>
<dbReference type="SMART" id="SM00072">
    <property type="entry name" value="GuKc"/>
    <property type="match status" value="1"/>
</dbReference>
<keyword evidence="2 3" id="KW-0728">SH3 domain</keyword>
<dbReference type="InterPro" id="IPR036028">
    <property type="entry name" value="SH3-like_dom_sf"/>
</dbReference>
<dbReference type="Gene3D" id="2.30.42.10">
    <property type="match status" value="1"/>
</dbReference>
<evidence type="ECO:0000313" key="8">
    <source>
        <dbReference type="Proteomes" id="UP000265120"/>
    </source>
</evidence>
<evidence type="ECO:0000259" key="6">
    <source>
        <dbReference type="PROSITE" id="PS50106"/>
    </source>
</evidence>
<dbReference type="Pfam" id="PF00625">
    <property type="entry name" value="Guanylate_kin"/>
    <property type="match status" value="1"/>
</dbReference>
<dbReference type="OMA" id="AWWQACH"/>
<reference evidence="7" key="2">
    <citation type="submission" date="2025-09" db="UniProtKB">
        <authorList>
            <consortium name="Ensembl"/>
        </authorList>
    </citation>
    <scope>IDENTIFICATION</scope>
</reference>
<dbReference type="Gene3D" id="2.30.30.40">
    <property type="entry name" value="SH3 Domains"/>
    <property type="match status" value="1"/>
</dbReference>
<dbReference type="PROSITE" id="PS50052">
    <property type="entry name" value="GUANYLATE_KINASE_2"/>
    <property type="match status" value="1"/>
</dbReference>
<dbReference type="InterPro" id="IPR001478">
    <property type="entry name" value="PDZ"/>
</dbReference>
<dbReference type="SUPFAM" id="SSF50156">
    <property type="entry name" value="PDZ domain-like"/>
    <property type="match status" value="1"/>
</dbReference>
<evidence type="ECO:0008006" key="9">
    <source>
        <dbReference type="Google" id="ProtNLM"/>
    </source>
</evidence>
<evidence type="ECO:0000259" key="5">
    <source>
        <dbReference type="PROSITE" id="PS50052"/>
    </source>
</evidence>
<dbReference type="Proteomes" id="UP000265120">
    <property type="component" value="Unassembled WGS sequence"/>
</dbReference>
<evidence type="ECO:0000256" key="2">
    <source>
        <dbReference type="ARBA" id="ARBA00022443"/>
    </source>
</evidence>
<sequence length="422" mass="48070">MSEKEMHTDTEEDYRFLHSMLVEKKLHLLFKVRNVLLCVHDAIAQRDFDPSLPPAPDDALEEEDGAFKIVSLVKTKEPLGMTIRRNETTGAVVVARILRGGAADKSDLIHEGDELKEVNGVLLKNRKPEEILSILAQSPDSVTFTIIPAFAEESTSPCERKVQKETNVYPDRDPAVPCRDAALSFKRGEILQIVCMEDVNWWQACHLKDSSGRGGLIPSQQLQERDAKNRQRLVVLAGPNGVGLNELKKRLLLSDPDRFGVSVSRKSDCSQFHVHVCLLFIEYWRYKDHYYGTSLDSIHEVIAQGKVCLLDVHPSVSHVYTCGFKPYVVFVKPPCIEELRLTRRRAKSIRDKEDTTPTHIFAEEDFKDMIHMAEIMENQHGHLFDKVIVNGDMAVGLRELKADIERMLKAEVQWIPVVFWLH</sequence>
<dbReference type="InterPro" id="IPR008145">
    <property type="entry name" value="GK/Ca_channel_bsu"/>
</dbReference>
<dbReference type="Pfam" id="PF00595">
    <property type="entry name" value="PDZ"/>
    <property type="match status" value="1"/>
</dbReference>
<evidence type="ECO:0000256" key="3">
    <source>
        <dbReference type="PROSITE-ProRule" id="PRU00192"/>
    </source>
</evidence>
<dbReference type="InterPro" id="IPR001452">
    <property type="entry name" value="SH3_domain"/>
</dbReference>
<dbReference type="SMART" id="SM00228">
    <property type="entry name" value="PDZ"/>
    <property type="match status" value="1"/>
</dbReference>
<dbReference type="Pfam" id="PF00018">
    <property type="entry name" value="SH3_1"/>
    <property type="match status" value="1"/>
</dbReference>
<dbReference type="CDD" id="cd06799">
    <property type="entry name" value="PDZ_MPP3-MPP4-MPP7-like"/>
    <property type="match status" value="1"/>
</dbReference>
<feature type="domain" description="Guanylate kinase-like" evidence="5">
    <location>
        <begin position="231"/>
        <end position="405"/>
    </location>
</feature>
<comment type="similarity">
    <text evidence="1">Belongs to the MAGUK family.</text>
</comment>
<dbReference type="InterPro" id="IPR008144">
    <property type="entry name" value="Guanylate_kin-like_dom"/>
</dbReference>
<dbReference type="SUPFAM" id="SSF52540">
    <property type="entry name" value="P-loop containing nucleoside triphosphate hydrolases"/>
    <property type="match status" value="1"/>
</dbReference>
<feature type="domain" description="SH3" evidence="4">
    <location>
        <begin position="157"/>
        <end position="227"/>
    </location>
</feature>
<dbReference type="SMART" id="SM00326">
    <property type="entry name" value="SH3"/>
    <property type="match status" value="1"/>
</dbReference>
<evidence type="ECO:0000313" key="7">
    <source>
        <dbReference type="Ensembl" id="ENSCSEP00000026371.1"/>
    </source>
</evidence>
<dbReference type="Ensembl" id="ENSCSET00000026724.1">
    <property type="protein sequence ID" value="ENSCSEP00000026371.1"/>
    <property type="gene ID" value="ENSCSEG00000016840.1"/>
</dbReference>
<evidence type="ECO:0000256" key="1">
    <source>
        <dbReference type="ARBA" id="ARBA00007014"/>
    </source>
</evidence>
<dbReference type="STRING" id="244447.ENSCSEP00000026371"/>
<dbReference type="InterPro" id="IPR036034">
    <property type="entry name" value="PDZ_sf"/>
</dbReference>
<dbReference type="PROSITE" id="PS50106">
    <property type="entry name" value="PDZ"/>
    <property type="match status" value="1"/>
</dbReference>
<dbReference type="PROSITE" id="PS50002">
    <property type="entry name" value="SH3"/>
    <property type="match status" value="1"/>
</dbReference>
<reference evidence="7" key="1">
    <citation type="submission" date="2025-08" db="UniProtKB">
        <authorList>
            <consortium name="Ensembl"/>
        </authorList>
    </citation>
    <scope>IDENTIFICATION</scope>
</reference>
<dbReference type="InterPro" id="IPR027417">
    <property type="entry name" value="P-loop_NTPase"/>
</dbReference>
<proteinExistence type="inferred from homology"/>
<dbReference type="SUPFAM" id="SSF50044">
    <property type="entry name" value="SH3-domain"/>
    <property type="match status" value="1"/>
</dbReference>
<protein>
    <recommendedName>
        <fullName evidence="9">MAGUK p55 subfamily member 7-like</fullName>
    </recommendedName>
</protein>
<organism evidence="7 8">
    <name type="scientific">Cynoglossus semilaevis</name>
    <name type="common">Tongue sole</name>
    <dbReference type="NCBI Taxonomy" id="244447"/>
    <lineage>
        <taxon>Eukaryota</taxon>
        <taxon>Metazoa</taxon>
        <taxon>Chordata</taxon>
        <taxon>Craniata</taxon>
        <taxon>Vertebrata</taxon>
        <taxon>Euteleostomi</taxon>
        <taxon>Actinopterygii</taxon>
        <taxon>Neopterygii</taxon>
        <taxon>Teleostei</taxon>
        <taxon>Neoteleostei</taxon>
        <taxon>Acanthomorphata</taxon>
        <taxon>Carangaria</taxon>
        <taxon>Pleuronectiformes</taxon>
        <taxon>Pleuronectoidei</taxon>
        <taxon>Cynoglossidae</taxon>
        <taxon>Cynoglossinae</taxon>
        <taxon>Cynoglossus</taxon>
    </lineage>
</organism>
<keyword evidence="8" id="KW-1185">Reference proteome</keyword>
<feature type="domain" description="PDZ" evidence="6">
    <location>
        <begin position="69"/>
        <end position="150"/>
    </location>
</feature>
<dbReference type="InterPro" id="IPR050716">
    <property type="entry name" value="MAGUK"/>
</dbReference>
<evidence type="ECO:0000259" key="4">
    <source>
        <dbReference type="PROSITE" id="PS50002"/>
    </source>
</evidence>
<dbReference type="CDD" id="cd11862">
    <property type="entry name" value="SH3_MPP"/>
    <property type="match status" value="1"/>
</dbReference>
<dbReference type="AlphaFoldDB" id="A0A3P8WLI2"/>